<sequence>MKKHLIYTGMFLAAIGFSACNEDFKDWADPQSNPQEESAGQLTATFTAGKDASIVMDAATADSVEIAKLSSTTAEEGSKIAVNSLTLNENHTIPFSMTEDHVFKVALAQLDSVTQEAYKSRASVVRELKISINASAVTPSGEGIQLVGNEVSITLQPATTPAVDPDGYYIVGDFTGWDGNSAQQMKKDALDENLYILEAEIESTSNFKIFPASAINGNDIDWTKALGSSVDGDDSGDNFVSWTNAGAINTALDGKIKISFDAFNYRFTVKDNSAPTELYMTGSAYNWGTPAGDPNAWKALVPVNGTKGTFWGIFYFAANDQVKFAPQANWGNDFGFVDAISQESKDLAGLSDEGGNLKVGIAGWYLVYVSVIGDDKVIEFEKPNVYLMGDTSYNGWDAQLVEQDLFTVPGTADGEFVSPAFLKDGAVRICVNPKAVSAGDWWKTEFIIFDGQIAYRGNGGDQAAVQGKTGQKVYLNFGNGTGRIE</sequence>
<dbReference type="EMBL" id="WCSY01000017">
    <property type="protein sequence ID" value="KAB4309716.1"/>
    <property type="molecule type" value="Genomic_DNA"/>
</dbReference>
<feature type="domain" description="Outer membrane protein SusF/SusE-like C-terminal" evidence="1">
    <location>
        <begin position="384"/>
        <end position="482"/>
    </location>
</feature>
<evidence type="ECO:0000259" key="1">
    <source>
        <dbReference type="Pfam" id="PF16411"/>
    </source>
</evidence>
<dbReference type="Gene3D" id="2.60.40.3620">
    <property type="match status" value="2"/>
</dbReference>
<reference evidence="9 10" key="2">
    <citation type="journal article" date="2019" name="Nat. Med.">
        <title>A library of human gut bacterial isolates paired with longitudinal multiomics data enables mechanistic microbiome research.</title>
        <authorList>
            <person name="Poyet M."/>
            <person name="Groussin M."/>
            <person name="Gibbons S.M."/>
            <person name="Avila-Pacheco J."/>
            <person name="Jiang X."/>
            <person name="Kearney S.M."/>
            <person name="Perrotta A.R."/>
            <person name="Berdy B."/>
            <person name="Zhao S."/>
            <person name="Lieberman T.D."/>
            <person name="Swanson P.K."/>
            <person name="Smith M."/>
            <person name="Roesemann S."/>
            <person name="Alexander J.E."/>
            <person name="Rich S.A."/>
            <person name="Livny J."/>
            <person name="Vlamakis H."/>
            <person name="Clish C."/>
            <person name="Bullock K."/>
            <person name="Deik A."/>
            <person name="Scott J."/>
            <person name="Pierce K.A."/>
            <person name="Xavier R.J."/>
            <person name="Alm E.J."/>
        </authorList>
    </citation>
    <scope>NUCLEOTIDE SEQUENCE [LARGE SCALE GENOMIC DNA]</scope>
    <source>
        <strain evidence="5 9">BIOML-A162</strain>
        <strain evidence="4 10">BIOML-A188</strain>
    </source>
</reference>
<dbReference type="InterPro" id="IPR058976">
    <property type="entry name" value="CBM_1st_SusF"/>
</dbReference>
<proteinExistence type="predicted"/>
<evidence type="ECO:0000313" key="5">
    <source>
        <dbReference type="EMBL" id="KAB4481236.1"/>
    </source>
</evidence>
<dbReference type="GO" id="GO:0019867">
    <property type="term" value="C:outer membrane"/>
    <property type="evidence" value="ECO:0007669"/>
    <property type="project" value="InterPro"/>
</dbReference>
<evidence type="ECO:0000313" key="7">
    <source>
        <dbReference type="EMBL" id="RHD90939.1"/>
    </source>
</evidence>
<evidence type="ECO:0000259" key="2">
    <source>
        <dbReference type="Pfam" id="PF17142"/>
    </source>
</evidence>
<evidence type="ECO:0000313" key="4">
    <source>
        <dbReference type="EMBL" id="KAB4309716.1"/>
    </source>
</evidence>
<dbReference type="Proteomes" id="UP000436858">
    <property type="component" value="Unassembled WGS sequence"/>
</dbReference>
<gene>
    <name evidence="7" type="ORF">DW780_02980</name>
    <name evidence="5" type="ORF">GAN91_13195</name>
    <name evidence="4" type="ORF">GAO51_17665</name>
    <name evidence="6" type="ORF">PO127_20875</name>
</gene>
<dbReference type="AlphaFoldDB" id="A0A0P0FFL5"/>
<dbReference type="EMBL" id="WCRY01000012">
    <property type="protein sequence ID" value="KAB4481236.1"/>
    <property type="molecule type" value="Genomic_DNA"/>
</dbReference>
<evidence type="ECO:0000313" key="6">
    <source>
        <dbReference type="EMBL" id="MDC2238201.1"/>
    </source>
</evidence>
<dbReference type="PROSITE" id="PS51257">
    <property type="entry name" value="PROKAR_LIPOPROTEIN"/>
    <property type="match status" value="1"/>
</dbReference>
<dbReference type="Gene3D" id="2.60.40.3610">
    <property type="match status" value="1"/>
</dbReference>
<evidence type="ECO:0000313" key="10">
    <source>
        <dbReference type="Proteomes" id="UP000440614"/>
    </source>
</evidence>
<comment type="caution">
    <text evidence="4">The sequence shown here is derived from an EMBL/GenBank/DDBJ whole genome shotgun (WGS) entry which is preliminary data.</text>
</comment>
<dbReference type="Pfam" id="PF16411">
    <property type="entry name" value="SusF_SusE"/>
    <property type="match status" value="2"/>
</dbReference>
<reference evidence="7 8" key="1">
    <citation type="submission" date="2018-08" db="EMBL/GenBank/DDBJ databases">
        <title>A genome reference for cultivated species of the human gut microbiota.</title>
        <authorList>
            <person name="Zou Y."/>
            <person name="Xue W."/>
            <person name="Luo G."/>
        </authorList>
    </citation>
    <scope>NUCLEOTIDE SEQUENCE [LARGE SCALE GENOMIC DNA]</scope>
    <source>
        <strain evidence="7 8">AM30-26</strain>
    </source>
</reference>
<dbReference type="InterPro" id="IPR032187">
    <property type="entry name" value="SusF/SusE-like_C"/>
</dbReference>
<dbReference type="EMBL" id="QSJP01000002">
    <property type="protein sequence ID" value="RHD90939.1"/>
    <property type="molecule type" value="Genomic_DNA"/>
</dbReference>
<evidence type="ECO:0000259" key="3">
    <source>
        <dbReference type="Pfam" id="PF26120"/>
    </source>
</evidence>
<organism evidence="4 10">
    <name type="scientific">Bacteroides thetaiotaomicron</name>
    <dbReference type="NCBI Taxonomy" id="818"/>
    <lineage>
        <taxon>Bacteria</taxon>
        <taxon>Pseudomonadati</taxon>
        <taxon>Bacteroidota</taxon>
        <taxon>Bacteroidia</taxon>
        <taxon>Bacteroidales</taxon>
        <taxon>Bacteroidaceae</taxon>
        <taxon>Bacteroides</taxon>
    </lineage>
</organism>
<dbReference type="GO" id="GO:2001070">
    <property type="term" value="F:starch binding"/>
    <property type="evidence" value="ECO:0007669"/>
    <property type="project" value="InterPro"/>
</dbReference>
<feature type="domain" description="SusF first starch specific CBM" evidence="3">
    <location>
        <begin position="162"/>
        <end position="271"/>
    </location>
</feature>
<dbReference type="SMR" id="A0A0P0FFL5"/>
<accession>C6IPW5</accession>
<dbReference type="Proteomes" id="UP000440614">
    <property type="component" value="Unassembled WGS sequence"/>
</dbReference>
<dbReference type="KEGG" id="btho:Btheta7330_04597"/>
<feature type="domain" description="Outer membrane protein SusF N-terminal" evidence="2">
    <location>
        <begin position="20"/>
        <end position="157"/>
    </location>
</feature>
<protein>
    <submittedName>
        <fullName evidence="4">DUF5115 domain-containing protein</fullName>
    </submittedName>
</protein>
<dbReference type="CDD" id="cd12966">
    <property type="entry name" value="CBM-Ec_CBM-Fc"/>
    <property type="match status" value="1"/>
</dbReference>
<dbReference type="DNASU" id="1072051"/>
<evidence type="ECO:0000313" key="9">
    <source>
        <dbReference type="Proteomes" id="UP000436858"/>
    </source>
</evidence>
<dbReference type="InterPro" id="IPR033408">
    <property type="entry name" value="SusF_N"/>
</dbReference>
<dbReference type="Gene3D" id="2.60.40.3640">
    <property type="match status" value="1"/>
</dbReference>
<accession>A0A0P0FFL5</accession>
<dbReference type="EMBL" id="JAQNVG010000044">
    <property type="protein sequence ID" value="MDC2238201.1"/>
    <property type="molecule type" value="Genomic_DNA"/>
</dbReference>
<dbReference type="Pfam" id="PF26120">
    <property type="entry name" value="CBM_1st_SusF"/>
    <property type="match status" value="1"/>
</dbReference>
<dbReference type="RefSeq" id="WP_008767007.1">
    <property type="nucleotide sequence ID" value="NZ_BAABXH010000002.1"/>
</dbReference>
<dbReference type="Proteomes" id="UP000284785">
    <property type="component" value="Unassembled WGS sequence"/>
</dbReference>
<dbReference type="GeneID" id="60924868"/>
<feature type="domain" description="Outer membrane protein SusF/SusE-like C-terminal" evidence="1">
    <location>
        <begin position="277"/>
        <end position="371"/>
    </location>
</feature>
<name>A0A0P0FFL5_BACT4</name>
<reference evidence="6" key="3">
    <citation type="submission" date="2022-10" db="EMBL/GenBank/DDBJ databases">
        <title>Human gut microbiome strain richness.</title>
        <authorList>
            <person name="Chen-Liaw A."/>
        </authorList>
    </citation>
    <scope>NUCLEOTIDE SEQUENCE</scope>
    <source>
        <strain evidence="6">1001283st1_A3_1001283B150304_161114</strain>
    </source>
</reference>
<dbReference type="CDD" id="cd12965">
    <property type="entry name" value="CBM-Eb_CBM-Fb"/>
    <property type="match status" value="1"/>
</dbReference>
<evidence type="ECO:0000313" key="8">
    <source>
        <dbReference type="Proteomes" id="UP000284785"/>
    </source>
</evidence>
<dbReference type="CDD" id="cd12964">
    <property type="entry name" value="CBM-Fa"/>
    <property type="match status" value="1"/>
</dbReference>
<dbReference type="Proteomes" id="UP001217776">
    <property type="component" value="Unassembled WGS sequence"/>
</dbReference>
<dbReference type="Pfam" id="PF17142">
    <property type="entry name" value="SusF_N"/>
    <property type="match status" value="1"/>
</dbReference>